<dbReference type="EMBL" id="BAAANL010000003">
    <property type="protein sequence ID" value="GAA1862383.1"/>
    <property type="molecule type" value="Genomic_DNA"/>
</dbReference>
<evidence type="ECO:0000259" key="1">
    <source>
        <dbReference type="Pfam" id="PF25297"/>
    </source>
</evidence>
<sequence>MTEATGAADPSAWLHLGAPDLTDLRAFHTTGRRITPAELLLYVEADLQIRDGDAVLFNEPRFEVAELAAELVAWVGDGSKPAEGFVHSPDAYAEPGVIRITQTRHGWVAGSCFTTATTAPRDWETVRDSIGTFMAEVRVLTARSMLDAGWSLIETIAALCRGFGLSIPESRSIVLPVSGREREFWDFQERFWDAVETFGAKDDPKKA</sequence>
<keyword evidence="3" id="KW-1185">Reference proteome</keyword>
<evidence type="ECO:0000313" key="3">
    <source>
        <dbReference type="Proteomes" id="UP001501094"/>
    </source>
</evidence>
<protein>
    <recommendedName>
        <fullName evidence="1">DUF7878 domain-containing protein</fullName>
    </recommendedName>
</protein>
<dbReference type="RefSeq" id="WP_344102204.1">
    <property type="nucleotide sequence ID" value="NZ_BAAANL010000003.1"/>
</dbReference>
<name>A0ABP4ZMQ9_9MICO</name>
<gene>
    <name evidence="2" type="ORF">GCM10009751_20220</name>
</gene>
<reference evidence="3" key="1">
    <citation type="journal article" date="2019" name="Int. J. Syst. Evol. Microbiol.">
        <title>The Global Catalogue of Microorganisms (GCM) 10K type strain sequencing project: providing services to taxonomists for standard genome sequencing and annotation.</title>
        <authorList>
            <consortium name="The Broad Institute Genomics Platform"/>
            <consortium name="The Broad Institute Genome Sequencing Center for Infectious Disease"/>
            <person name="Wu L."/>
            <person name="Ma J."/>
        </authorList>
    </citation>
    <scope>NUCLEOTIDE SEQUENCE [LARGE SCALE GENOMIC DNA]</scope>
    <source>
        <strain evidence="3">JCM 14326</strain>
    </source>
</reference>
<organism evidence="2 3">
    <name type="scientific">Myceligenerans crystallogenes</name>
    <dbReference type="NCBI Taxonomy" id="316335"/>
    <lineage>
        <taxon>Bacteria</taxon>
        <taxon>Bacillati</taxon>
        <taxon>Actinomycetota</taxon>
        <taxon>Actinomycetes</taxon>
        <taxon>Micrococcales</taxon>
        <taxon>Promicromonosporaceae</taxon>
        <taxon>Myceligenerans</taxon>
    </lineage>
</organism>
<proteinExistence type="predicted"/>
<accession>A0ABP4ZMQ9</accession>
<evidence type="ECO:0000313" key="2">
    <source>
        <dbReference type="EMBL" id="GAA1862383.1"/>
    </source>
</evidence>
<dbReference type="Pfam" id="PF25297">
    <property type="entry name" value="DUF7878"/>
    <property type="match status" value="1"/>
</dbReference>
<comment type="caution">
    <text evidence="2">The sequence shown here is derived from an EMBL/GenBank/DDBJ whole genome shotgun (WGS) entry which is preliminary data.</text>
</comment>
<dbReference type="Proteomes" id="UP001501094">
    <property type="component" value="Unassembled WGS sequence"/>
</dbReference>
<dbReference type="InterPro" id="IPR057200">
    <property type="entry name" value="DUF7878"/>
</dbReference>
<feature type="domain" description="DUF7878" evidence="1">
    <location>
        <begin position="38"/>
        <end position="136"/>
    </location>
</feature>